<proteinExistence type="inferred from homology"/>
<evidence type="ECO:0000313" key="3">
    <source>
        <dbReference type="Proteomes" id="UP000019132"/>
    </source>
</evidence>
<dbReference type="InterPro" id="IPR052184">
    <property type="entry name" value="SDR_enzymes"/>
</dbReference>
<dbReference type="SUPFAM" id="SSF51735">
    <property type="entry name" value="NAD(P)-binding Rossmann-fold domains"/>
    <property type="match status" value="1"/>
</dbReference>
<protein>
    <recommendedName>
        <fullName evidence="4">Short chain dehydrogenase</fullName>
    </recommendedName>
</protein>
<dbReference type="PRINTS" id="PR00080">
    <property type="entry name" value="SDRFAMILY"/>
</dbReference>
<dbReference type="Pfam" id="PF00106">
    <property type="entry name" value="adh_short"/>
    <property type="match status" value="1"/>
</dbReference>
<dbReference type="GO" id="GO:0016616">
    <property type="term" value="F:oxidoreductase activity, acting on the CH-OH group of donors, NAD or NADP as acceptor"/>
    <property type="evidence" value="ECO:0007669"/>
    <property type="project" value="TreeGrafter"/>
</dbReference>
<dbReference type="Gene3D" id="3.40.50.720">
    <property type="entry name" value="NAD(P)-binding Rossmann-like Domain"/>
    <property type="match status" value="1"/>
</dbReference>
<accession>K3WQK5</accession>
<dbReference type="VEuPathDB" id="FungiDB:PYU1_G007232"/>
<dbReference type="CDD" id="cd05325">
    <property type="entry name" value="carb_red_sniffer_like_SDR_c"/>
    <property type="match status" value="1"/>
</dbReference>
<dbReference type="InterPro" id="IPR036291">
    <property type="entry name" value="NAD(P)-bd_dom_sf"/>
</dbReference>
<comment type="similarity">
    <text evidence="1">Belongs to the short-chain dehydrogenases/reductases (SDR) family.</text>
</comment>
<organism evidence="2 3">
    <name type="scientific">Globisporangium ultimum (strain ATCC 200006 / CBS 805.95 / DAOM BR144)</name>
    <name type="common">Pythium ultimum</name>
    <dbReference type="NCBI Taxonomy" id="431595"/>
    <lineage>
        <taxon>Eukaryota</taxon>
        <taxon>Sar</taxon>
        <taxon>Stramenopiles</taxon>
        <taxon>Oomycota</taxon>
        <taxon>Peronosporomycetes</taxon>
        <taxon>Pythiales</taxon>
        <taxon>Pythiaceae</taxon>
        <taxon>Globisporangium</taxon>
    </lineage>
</organism>
<reference evidence="3" key="2">
    <citation type="submission" date="2010-04" db="EMBL/GenBank/DDBJ databases">
        <authorList>
            <person name="Buell R."/>
            <person name="Hamilton J."/>
            <person name="Hostetler J."/>
        </authorList>
    </citation>
    <scope>NUCLEOTIDE SEQUENCE [LARGE SCALE GENOMIC DNA]</scope>
    <source>
        <strain evidence="3">DAOM:BR144</strain>
    </source>
</reference>
<dbReference type="Proteomes" id="UP000019132">
    <property type="component" value="Unassembled WGS sequence"/>
</dbReference>
<dbReference type="PANTHER" id="PTHR45458:SF1">
    <property type="entry name" value="SHORT CHAIN DEHYDROGENASE"/>
    <property type="match status" value="1"/>
</dbReference>
<dbReference type="PANTHER" id="PTHR45458">
    <property type="entry name" value="SHORT-CHAIN DEHYDROGENASE/REDUCTASE SDR"/>
    <property type="match status" value="1"/>
</dbReference>
<dbReference type="eggNOG" id="KOG1611">
    <property type="taxonomic scope" value="Eukaryota"/>
</dbReference>
<evidence type="ECO:0000256" key="1">
    <source>
        <dbReference type="RuleBase" id="RU000363"/>
    </source>
</evidence>
<evidence type="ECO:0000313" key="2">
    <source>
        <dbReference type="EnsemblProtists" id="PYU1_T007247"/>
    </source>
</evidence>
<dbReference type="InterPro" id="IPR002347">
    <property type="entry name" value="SDR_fam"/>
</dbReference>
<dbReference type="InParanoid" id="K3WQK5"/>
<sequence>MSGKTVLITGSNRGIGLAFATHYAKQGWNVIAGVRDLASATDLKGFRLVQVDASDEISILNAAKALEGVPIDLLLNNAGIGETHGLADTTKAGLLQQFEVNAIGPFLMTRAFLPNMKLAVAVCGSAIVGQISSRMGSISDNGSGRLYGYRASKAAVNMINSSLAVDLKNDKIIAVALHPGYVVTRMTGFTGGLSPEASVAGLTKVIEGLTPEDSGKFYSFEGKIVPW</sequence>
<reference evidence="2" key="3">
    <citation type="submission" date="2015-02" db="UniProtKB">
        <authorList>
            <consortium name="EnsemblProtists"/>
        </authorList>
    </citation>
    <scope>IDENTIFICATION</scope>
    <source>
        <strain evidence="2">DAOM BR144</strain>
    </source>
</reference>
<reference evidence="3" key="1">
    <citation type="journal article" date="2010" name="Genome Biol.">
        <title>Genome sequence of the necrotrophic plant pathogen Pythium ultimum reveals original pathogenicity mechanisms and effector repertoire.</title>
        <authorList>
            <person name="Levesque C.A."/>
            <person name="Brouwer H."/>
            <person name="Cano L."/>
            <person name="Hamilton J.P."/>
            <person name="Holt C."/>
            <person name="Huitema E."/>
            <person name="Raffaele S."/>
            <person name="Robideau G.P."/>
            <person name="Thines M."/>
            <person name="Win J."/>
            <person name="Zerillo M.M."/>
            <person name="Beakes G.W."/>
            <person name="Boore J.L."/>
            <person name="Busam D."/>
            <person name="Dumas B."/>
            <person name="Ferriera S."/>
            <person name="Fuerstenberg S.I."/>
            <person name="Gachon C.M."/>
            <person name="Gaulin E."/>
            <person name="Govers F."/>
            <person name="Grenville-Briggs L."/>
            <person name="Horner N."/>
            <person name="Hostetler J."/>
            <person name="Jiang R.H."/>
            <person name="Johnson J."/>
            <person name="Krajaejun T."/>
            <person name="Lin H."/>
            <person name="Meijer H.J."/>
            <person name="Moore B."/>
            <person name="Morris P."/>
            <person name="Phuntmart V."/>
            <person name="Puiu D."/>
            <person name="Shetty J."/>
            <person name="Stajich J.E."/>
            <person name="Tripathy S."/>
            <person name="Wawra S."/>
            <person name="van West P."/>
            <person name="Whitty B.R."/>
            <person name="Coutinho P.M."/>
            <person name="Henrissat B."/>
            <person name="Martin F."/>
            <person name="Thomas P.D."/>
            <person name="Tyler B.M."/>
            <person name="De Vries R.P."/>
            <person name="Kamoun S."/>
            <person name="Yandell M."/>
            <person name="Tisserat N."/>
            <person name="Buell C.R."/>
        </authorList>
    </citation>
    <scope>NUCLEOTIDE SEQUENCE</scope>
    <source>
        <strain evidence="3">DAOM:BR144</strain>
    </source>
</reference>
<name>K3WQK5_GLOUD</name>
<dbReference type="PRINTS" id="PR00081">
    <property type="entry name" value="GDHRDH"/>
</dbReference>
<dbReference type="EnsemblProtists" id="PYU1_T007247">
    <property type="protein sequence ID" value="PYU1_T007247"/>
    <property type="gene ID" value="PYU1_G007232"/>
</dbReference>
<dbReference type="AlphaFoldDB" id="K3WQK5"/>
<evidence type="ECO:0008006" key="4">
    <source>
        <dbReference type="Google" id="ProtNLM"/>
    </source>
</evidence>
<keyword evidence="3" id="KW-1185">Reference proteome</keyword>
<dbReference type="OMA" id="GWENNPG"/>
<dbReference type="EMBL" id="GL376629">
    <property type="status" value="NOT_ANNOTATED_CDS"/>
    <property type="molecule type" value="Genomic_DNA"/>
</dbReference>
<dbReference type="HOGENOM" id="CLU_010194_9_1_1"/>